<dbReference type="AlphaFoldDB" id="A0A4R5KV14"/>
<dbReference type="InterPro" id="IPR036661">
    <property type="entry name" value="Luciferase-like_sf"/>
</dbReference>
<dbReference type="SUPFAM" id="SSF51679">
    <property type="entry name" value="Bacterial luciferase-like"/>
    <property type="match status" value="1"/>
</dbReference>
<sequence length="453" mass="50059">MNEVLSMSHNQAKRNVHLNVFINGIGHHSAAWKHPLAQPGSELSLGYYAHIARIAERGLLDSLFMADGYAGTYRRLEPFTLFSALAALTEHIGFIATVGTTYNEPFHVARKFASLDHISGGRAAWNIVTGAQSAAHNFGRDEHPEVTKRYEIGDEFVEVVKQLWDSWEEDALVYDRSADVQLDSSKLHEINFKGSYYAVKGPLIIPRPPQGYPVLVQAGSSESGRELAAKTAEVIFTAQQTLGAAQQFYADVKSRLAKYGRTPDQLVIMPGLSPIVADTEAEAKDIEAEFGSLINMEQALKQLSQYFTVDLSEYPLDGPVPVDKSKPYGSLPGGITSRHEVVVDAARRDNMTIRQFVYRSAGGHGHVTFTGSVIQTADFIETWFKTGGADGFNLLPHVFPSGLETFVDKVIPELQNRGLFRTAYEGTTLRDNLGLTRPANRYSRVWALNREAN</sequence>
<feature type="binding site" evidence="6">
    <location>
        <position position="67"/>
    </location>
    <ligand>
        <name>FMN</name>
        <dbReference type="ChEBI" id="CHEBI:58210"/>
    </ligand>
</feature>
<keyword evidence="1 6" id="KW-0285">Flavoprotein</keyword>
<evidence type="ECO:0000256" key="5">
    <source>
        <dbReference type="ARBA" id="ARBA00033748"/>
    </source>
</evidence>
<evidence type="ECO:0000256" key="6">
    <source>
        <dbReference type="PIRSR" id="PIRSR000337-1"/>
    </source>
</evidence>
<evidence type="ECO:0000256" key="4">
    <source>
        <dbReference type="ARBA" id="ARBA00023033"/>
    </source>
</evidence>
<evidence type="ECO:0000256" key="3">
    <source>
        <dbReference type="ARBA" id="ARBA00023002"/>
    </source>
</evidence>
<feature type="binding site" evidence="6">
    <location>
        <position position="97"/>
    </location>
    <ligand>
        <name>FMN</name>
        <dbReference type="ChEBI" id="CHEBI:58210"/>
    </ligand>
</feature>
<dbReference type="GO" id="GO:0016705">
    <property type="term" value="F:oxidoreductase activity, acting on paired donors, with incorporation or reduction of molecular oxygen"/>
    <property type="evidence" value="ECO:0007669"/>
    <property type="project" value="InterPro"/>
</dbReference>
<dbReference type="InterPro" id="IPR051260">
    <property type="entry name" value="Diverse_substr_monoxygenases"/>
</dbReference>
<evidence type="ECO:0000313" key="9">
    <source>
        <dbReference type="Proteomes" id="UP000295636"/>
    </source>
</evidence>
<evidence type="ECO:0000259" key="7">
    <source>
        <dbReference type="Pfam" id="PF00296"/>
    </source>
</evidence>
<comment type="similarity">
    <text evidence="5">Belongs to the NtaA/SnaA/DszA monooxygenase family.</text>
</comment>
<dbReference type="PIRSF" id="PIRSF000337">
    <property type="entry name" value="NTA_MOA"/>
    <property type="match status" value="1"/>
</dbReference>
<name>A0A4R5KV14_9BACL</name>
<keyword evidence="3" id="KW-0560">Oxidoreductase</keyword>
<dbReference type="CDD" id="cd01095">
    <property type="entry name" value="Nitrilotriacetate_monoxgenase"/>
    <property type="match status" value="1"/>
</dbReference>
<reference evidence="8 9" key="1">
    <citation type="submission" date="2019-03" db="EMBL/GenBank/DDBJ databases">
        <title>This is whole genome sequence of Paenibacillus sp MS74 strain.</title>
        <authorList>
            <person name="Trinh H.N."/>
        </authorList>
    </citation>
    <scope>NUCLEOTIDE SEQUENCE [LARGE SCALE GENOMIC DNA]</scope>
    <source>
        <strain evidence="8 9">MS74</strain>
    </source>
</reference>
<feature type="binding site" evidence="6">
    <location>
        <position position="150"/>
    </location>
    <ligand>
        <name>FMN</name>
        <dbReference type="ChEBI" id="CHEBI:58210"/>
    </ligand>
</feature>
<keyword evidence="2 6" id="KW-0288">FMN</keyword>
<feature type="binding site" evidence="6">
    <location>
        <position position="221"/>
    </location>
    <ligand>
        <name>FMN</name>
        <dbReference type="ChEBI" id="CHEBI:58210"/>
    </ligand>
</feature>
<proteinExistence type="inferred from homology"/>
<keyword evidence="4" id="KW-0503">Monooxygenase</keyword>
<dbReference type="NCBIfam" id="TIGR03860">
    <property type="entry name" value="FMN_nitrolo"/>
    <property type="match status" value="1"/>
</dbReference>
<dbReference type="GO" id="GO:0004497">
    <property type="term" value="F:monooxygenase activity"/>
    <property type="evidence" value="ECO:0007669"/>
    <property type="project" value="UniProtKB-KW"/>
</dbReference>
<gene>
    <name evidence="8" type="ORF">E1757_09735</name>
</gene>
<dbReference type="InterPro" id="IPR011251">
    <property type="entry name" value="Luciferase-like_dom"/>
</dbReference>
<protein>
    <submittedName>
        <fullName evidence="8">LLM class flavin-dependent oxidoreductase</fullName>
    </submittedName>
</protein>
<dbReference type="InterPro" id="IPR016215">
    <property type="entry name" value="NTA_MOA"/>
</dbReference>
<evidence type="ECO:0000256" key="1">
    <source>
        <dbReference type="ARBA" id="ARBA00022630"/>
    </source>
</evidence>
<comment type="caution">
    <text evidence="8">The sequence shown here is derived from an EMBL/GenBank/DDBJ whole genome shotgun (WGS) entry which is preliminary data.</text>
</comment>
<accession>A0A4R5KV14</accession>
<dbReference type="Pfam" id="PF00296">
    <property type="entry name" value="Bac_luciferase"/>
    <property type="match status" value="1"/>
</dbReference>
<dbReference type="Proteomes" id="UP000295636">
    <property type="component" value="Unassembled WGS sequence"/>
</dbReference>
<dbReference type="OrthoDB" id="2505085at2"/>
<evidence type="ECO:0000313" key="8">
    <source>
        <dbReference type="EMBL" id="TDF98790.1"/>
    </source>
</evidence>
<feature type="domain" description="Luciferase-like" evidence="7">
    <location>
        <begin position="38"/>
        <end position="286"/>
    </location>
</feature>
<feature type="binding site" evidence="6">
    <location>
        <position position="220"/>
    </location>
    <ligand>
        <name>FMN</name>
        <dbReference type="ChEBI" id="CHEBI:58210"/>
    </ligand>
</feature>
<dbReference type="EMBL" id="SMRT01000003">
    <property type="protein sequence ID" value="TDF98790.1"/>
    <property type="molecule type" value="Genomic_DNA"/>
</dbReference>
<dbReference type="PANTHER" id="PTHR30011">
    <property type="entry name" value="ALKANESULFONATE MONOOXYGENASE-RELATED"/>
    <property type="match status" value="1"/>
</dbReference>
<dbReference type="Gene3D" id="3.20.20.30">
    <property type="entry name" value="Luciferase-like domain"/>
    <property type="match status" value="1"/>
</dbReference>
<organism evidence="8 9">
    <name type="scientific">Paenibacillus piri</name>
    <dbReference type="NCBI Taxonomy" id="2547395"/>
    <lineage>
        <taxon>Bacteria</taxon>
        <taxon>Bacillati</taxon>
        <taxon>Bacillota</taxon>
        <taxon>Bacilli</taxon>
        <taxon>Bacillales</taxon>
        <taxon>Paenibacillaceae</taxon>
        <taxon>Paenibacillus</taxon>
    </lineage>
</organism>
<evidence type="ECO:0000256" key="2">
    <source>
        <dbReference type="ARBA" id="ARBA00022643"/>
    </source>
</evidence>
<dbReference type="PANTHER" id="PTHR30011:SF16">
    <property type="entry name" value="C2H2 FINGER DOMAIN TRANSCRIPTION FACTOR (EUROFUNG)-RELATED"/>
    <property type="match status" value="1"/>
</dbReference>
<keyword evidence="9" id="KW-1185">Reference proteome</keyword>